<dbReference type="Proteomes" id="UP001345219">
    <property type="component" value="Chromosome 5"/>
</dbReference>
<dbReference type="PANTHER" id="PTHR35103">
    <property type="entry name" value="OS06G0115700 PROTEIN"/>
    <property type="match status" value="1"/>
</dbReference>
<dbReference type="PANTHER" id="PTHR35103:SF1">
    <property type="entry name" value="OS06G0115700 PROTEIN"/>
    <property type="match status" value="1"/>
</dbReference>
<feature type="compositionally biased region" description="Basic residues" evidence="1">
    <location>
        <begin position="77"/>
        <end position="86"/>
    </location>
</feature>
<comment type="caution">
    <text evidence="2">The sequence shown here is derived from an EMBL/GenBank/DDBJ whole genome shotgun (WGS) entry which is preliminary data.</text>
</comment>
<reference evidence="2 3" key="1">
    <citation type="journal article" date="2023" name="Hortic Res">
        <title>Pangenome of water caltrop reveals structural variations and asymmetric subgenome divergence after allopolyploidization.</title>
        <authorList>
            <person name="Zhang X."/>
            <person name="Chen Y."/>
            <person name="Wang L."/>
            <person name="Yuan Y."/>
            <person name="Fang M."/>
            <person name="Shi L."/>
            <person name="Lu R."/>
            <person name="Comes H.P."/>
            <person name="Ma Y."/>
            <person name="Chen Y."/>
            <person name="Huang G."/>
            <person name="Zhou Y."/>
            <person name="Zheng Z."/>
            <person name="Qiu Y."/>
        </authorList>
    </citation>
    <scope>NUCLEOTIDE SEQUENCE [LARGE SCALE GENOMIC DNA]</scope>
    <source>
        <tissue evidence="2">Roots</tissue>
    </source>
</reference>
<accession>A0AAN7KBL5</accession>
<feature type="region of interest" description="Disordered" evidence="1">
    <location>
        <begin position="197"/>
        <end position="253"/>
    </location>
</feature>
<proteinExistence type="predicted"/>
<name>A0AAN7KBL5_9MYRT</name>
<dbReference type="EMBL" id="JAXIOK010000010">
    <property type="protein sequence ID" value="KAK4761166.1"/>
    <property type="molecule type" value="Genomic_DNA"/>
</dbReference>
<organism evidence="2 3">
    <name type="scientific">Trapa incisa</name>
    <dbReference type="NCBI Taxonomy" id="236973"/>
    <lineage>
        <taxon>Eukaryota</taxon>
        <taxon>Viridiplantae</taxon>
        <taxon>Streptophyta</taxon>
        <taxon>Embryophyta</taxon>
        <taxon>Tracheophyta</taxon>
        <taxon>Spermatophyta</taxon>
        <taxon>Magnoliopsida</taxon>
        <taxon>eudicotyledons</taxon>
        <taxon>Gunneridae</taxon>
        <taxon>Pentapetalae</taxon>
        <taxon>rosids</taxon>
        <taxon>malvids</taxon>
        <taxon>Myrtales</taxon>
        <taxon>Lythraceae</taxon>
        <taxon>Trapa</taxon>
    </lineage>
</organism>
<dbReference type="AlphaFoldDB" id="A0AAN7KBL5"/>
<sequence length="253" mass="28046">MVAPLGPGKFYGSSLPRPRFYTDVKHNTERVDPPVSVLDPLLSWATDAHWTMGGLSFNRLRLQGRIEGNVEKLRIQRQKLAKKHARSSVSPISGKGRRASTKKAPPSSLSPPPAPIASKRRYMAPVEEENDYEIEEEGLEKELLVDDDEGKDEEGKEEGPEPVRLTKKKPARKLYDEFNGVADKMPEVVGNEAVKASGQLKRVSSKRASSKRASSKTSVSGGSKRTSPRLLSKVSLMDSDLKTRTSRRLVKRS</sequence>
<evidence type="ECO:0000256" key="1">
    <source>
        <dbReference type="SAM" id="MobiDB-lite"/>
    </source>
</evidence>
<feature type="region of interest" description="Disordered" evidence="1">
    <location>
        <begin position="77"/>
        <end position="170"/>
    </location>
</feature>
<evidence type="ECO:0000313" key="3">
    <source>
        <dbReference type="Proteomes" id="UP001345219"/>
    </source>
</evidence>
<keyword evidence="3" id="KW-1185">Reference proteome</keyword>
<feature type="compositionally biased region" description="Acidic residues" evidence="1">
    <location>
        <begin position="126"/>
        <end position="152"/>
    </location>
</feature>
<protein>
    <submittedName>
        <fullName evidence="2">Uncharacterized protein</fullName>
    </submittedName>
</protein>
<feature type="compositionally biased region" description="Basic residues" evidence="1">
    <location>
        <begin position="203"/>
        <end position="214"/>
    </location>
</feature>
<gene>
    <name evidence="2" type="ORF">SAY87_006059</name>
</gene>
<feature type="compositionally biased region" description="Basic residues" evidence="1">
    <location>
        <begin position="244"/>
        <end position="253"/>
    </location>
</feature>
<evidence type="ECO:0000313" key="2">
    <source>
        <dbReference type="EMBL" id="KAK4761166.1"/>
    </source>
</evidence>